<dbReference type="Gene3D" id="2.40.10.10">
    <property type="entry name" value="Trypsin-like serine proteases"/>
    <property type="match status" value="1"/>
</dbReference>
<protein>
    <submittedName>
        <fullName evidence="12">Trypsin-like serine protease</fullName>
        <ecNumber evidence="12">3.4.21.-</ecNumber>
    </submittedName>
</protein>
<organism evidence="12 13">
    <name type="scientific">Streptomyces andamanensis</name>
    <dbReference type="NCBI Taxonomy" id="1565035"/>
    <lineage>
        <taxon>Bacteria</taxon>
        <taxon>Bacillati</taxon>
        <taxon>Actinomycetota</taxon>
        <taxon>Actinomycetes</taxon>
        <taxon>Kitasatosporales</taxon>
        <taxon>Streptomycetaceae</taxon>
        <taxon>Streptomyces</taxon>
    </lineage>
</organism>
<dbReference type="InterPro" id="IPR050819">
    <property type="entry name" value="Tripeptidyl-peptidase_I"/>
</dbReference>
<feature type="signal peptide" evidence="9">
    <location>
        <begin position="1"/>
        <end position="24"/>
    </location>
</feature>
<sequence length="1124" mass="113311">MSRLPIAARTAAAAACLATVAALAAAVPAAADPHPRTSLGAVGAAPAGAHRLGATAGGRTLDVALSLRPHDEAGLDAFVASVSDPASPHYRHYLTSAQYNERYAPRASDVAGASAFLKSNGLRVTRVSGNRQVIDATGTAEQVQAAFGTSIGDYADAAGRHFYASDKAPSVPSALASTVRAVTGLTDRPVAHRAGGGPAGHSGRAPGGTPARGPAGPAGPAGGYTPAQFRTAYGMKNLSASYNGSGQTVGLIEFDAFKQSDIDAWTKYFGQPSVNARVVPVNGGVRSPGNDQLEVTLDVESVAATAPNAAQIVYEAPNSDNAWVDEMAKIASDDQITVLSGSWLNGEKCESAPIQASHDSYTQMVAQGVTLLSASGDWGATGCGYQGDNSTVQADYPPSDPLFTGVGGTQLRTSDSAGTYRSESCWNQGGSGNTRSGGGYSQIFARPDWQPGTNRYRSVPDVALDADYGAGAVSVYLNGGWQDVGGTSASAPLWAGYIAMVNQKAGAAGKGNLGAMNPTVYAVAQSSRYGSAFHDVTTGDNGTYQAGTGYDLCTGWGSMQGDNLADPLIDGAAPPAADDFSISAGPQSVSVDPGTSVTTTISTEVVKGSARSVALSASGLPSGVSASFDPASVTAGGSSTLTLTAASSASPGRSDVTVTGRSADTAHGIPVSLTVNGSGQGDFSLGVSPGAATVTAGQSASATVSTAAAPRAVRHPAAGTTDGTTATRRVGPAVVGGSPTTVDAYPFMISMRRNGSSFPGQQSCSMALTGPHTVVGAAHCWLENSGDKWFVYGATHLNDTGFRADIKSVWTDPDYQGWQTGHDVAVFTLAQDVPVPSGTVYPTIATNTSVDTPGTMGKGIGWGRTGAGTYSDVLRTVDLPVAADSACARQPVLSSNWKGDGSMLCTGYADGHAGVCVGDSGSPFLEGNQIAGFFSWMSTNCDTYGVYTRVTTYADEIKAHLPGGTPPSGDIALSVRGLPSGATASFDPSSVSAGGSSTLTVATSASTPAGTYELTVGGRNATAGHDAAFTLTVRGGTPAAVTVQDPGFQFTQHGTAVGLHLRASGGSGTYTWSATGLPPGLSVDSRTGVVSGTASQASKVFDVTVTATDSGGRSGKAGFSWYVY</sequence>
<dbReference type="PROSITE" id="PS51695">
    <property type="entry name" value="SEDOLISIN"/>
    <property type="match status" value="1"/>
</dbReference>
<feature type="domain" description="Peptidase S53" evidence="11">
    <location>
        <begin position="223"/>
        <end position="571"/>
    </location>
</feature>
<dbReference type="Pfam" id="PF00089">
    <property type="entry name" value="Trypsin"/>
    <property type="match status" value="1"/>
</dbReference>
<evidence type="ECO:0000256" key="3">
    <source>
        <dbReference type="ARBA" id="ARBA00022723"/>
    </source>
</evidence>
<keyword evidence="4 12" id="KW-0378">Hydrolase</keyword>
<evidence type="ECO:0000313" key="13">
    <source>
        <dbReference type="Proteomes" id="UP001595824"/>
    </source>
</evidence>
<keyword evidence="2" id="KW-0645">Protease</keyword>
<dbReference type="Gene3D" id="3.40.50.200">
    <property type="entry name" value="Peptidase S8/S53 domain"/>
    <property type="match status" value="1"/>
</dbReference>
<dbReference type="InterPro" id="IPR043504">
    <property type="entry name" value="Peptidase_S1_PA_chymotrypsin"/>
</dbReference>
<dbReference type="InterPro" id="IPR036852">
    <property type="entry name" value="Peptidase_S8/S53_dom_sf"/>
</dbReference>
<dbReference type="SUPFAM" id="SSF49313">
    <property type="entry name" value="Cadherin-like"/>
    <property type="match status" value="1"/>
</dbReference>
<evidence type="ECO:0000256" key="1">
    <source>
        <dbReference type="ARBA" id="ARBA00001913"/>
    </source>
</evidence>
<evidence type="ECO:0000256" key="2">
    <source>
        <dbReference type="ARBA" id="ARBA00022670"/>
    </source>
</evidence>
<keyword evidence="9" id="KW-0732">Signal</keyword>
<dbReference type="Proteomes" id="UP001595824">
    <property type="component" value="Unassembled WGS sequence"/>
</dbReference>
<evidence type="ECO:0000256" key="8">
    <source>
        <dbReference type="SAM" id="MobiDB-lite"/>
    </source>
</evidence>
<feature type="region of interest" description="Disordered" evidence="8">
    <location>
        <begin position="706"/>
        <end position="735"/>
    </location>
</feature>
<feature type="compositionally biased region" description="Low complexity" evidence="8">
    <location>
        <begin position="706"/>
        <end position="727"/>
    </location>
</feature>
<feature type="region of interest" description="Disordered" evidence="8">
    <location>
        <begin position="419"/>
        <end position="439"/>
    </location>
</feature>
<dbReference type="InterPro" id="IPR013783">
    <property type="entry name" value="Ig-like_fold"/>
</dbReference>
<dbReference type="InterPro" id="IPR015366">
    <property type="entry name" value="S53_propep"/>
</dbReference>
<proteinExistence type="predicted"/>
<dbReference type="InterPro" id="IPR015919">
    <property type="entry name" value="Cadherin-like_sf"/>
</dbReference>
<dbReference type="EC" id="3.4.21.-" evidence="12"/>
<dbReference type="Pfam" id="PF05345">
    <property type="entry name" value="He_PIG"/>
    <property type="match status" value="1"/>
</dbReference>
<dbReference type="InterPro" id="IPR033116">
    <property type="entry name" value="TRYPSIN_SER"/>
</dbReference>
<dbReference type="PANTHER" id="PTHR14218">
    <property type="entry name" value="PROTEASE S8 TRIPEPTIDYL PEPTIDASE I CLN2"/>
    <property type="match status" value="1"/>
</dbReference>
<dbReference type="CDD" id="cd04056">
    <property type="entry name" value="Peptidases_S53"/>
    <property type="match status" value="1"/>
</dbReference>
<dbReference type="PANTHER" id="PTHR14218:SF15">
    <property type="entry name" value="TRIPEPTIDYL-PEPTIDASE 1"/>
    <property type="match status" value="1"/>
</dbReference>
<dbReference type="InterPro" id="IPR009003">
    <property type="entry name" value="Peptidase_S1_PA"/>
</dbReference>
<dbReference type="EMBL" id="JBHSDP010000009">
    <property type="protein sequence ID" value="MFC4328013.1"/>
    <property type="molecule type" value="Genomic_DNA"/>
</dbReference>
<dbReference type="SMART" id="SM00020">
    <property type="entry name" value="Tryp_SPc"/>
    <property type="match status" value="1"/>
</dbReference>
<evidence type="ECO:0000256" key="9">
    <source>
        <dbReference type="SAM" id="SignalP"/>
    </source>
</evidence>
<dbReference type="SUPFAM" id="SSF50494">
    <property type="entry name" value="Trypsin-like serine proteases"/>
    <property type="match status" value="1"/>
</dbReference>
<keyword evidence="6" id="KW-0106">Calcium</keyword>
<keyword evidence="3" id="KW-0479">Metal-binding</keyword>
<feature type="compositionally biased region" description="Low complexity" evidence="8">
    <location>
        <begin position="203"/>
        <end position="215"/>
    </location>
</feature>
<comment type="caution">
    <text evidence="12">The sequence shown here is derived from an EMBL/GenBank/DDBJ whole genome shotgun (WGS) entry which is preliminary data.</text>
</comment>
<dbReference type="SUPFAM" id="SSF52743">
    <property type="entry name" value="Subtilisin-like"/>
    <property type="match status" value="1"/>
</dbReference>
<dbReference type="GO" id="GO:0016787">
    <property type="term" value="F:hydrolase activity"/>
    <property type="evidence" value="ECO:0007669"/>
    <property type="project" value="UniProtKB-KW"/>
</dbReference>
<dbReference type="PROSITE" id="PS00135">
    <property type="entry name" value="TRYPSIN_SER"/>
    <property type="match status" value="1"/>
</dbReference>
<accession>A0ABV8TBM3</accession>
<feature type="compositionally biased region" description="Polar residues" evidence="8">
    <location>
        <begin position="419"/>
        <end position="428"/>
    </location>
</feature>
<dbReference type="PROSITE" id="PS50240">
    <property type="entry name" value="TRYPSIN_DOM"/>
    <property type="match status" value="1"/>
</dbReference>
<evidence type="ECO:0000256" key="5">
    <source>
        <dbReference type="ARBA" id="ARBA00022825"/>
    </source>
</evidence>
<dbReference type="Gene3D" id="2.60.40.10">
    <property type="entry name" value="Immunoglobulins"/>
    <property type="match status" value="1"/>
</dbReference>
<feature type="region of interest" description="Disordered" evidence="8">
    <location>
        <begin position="186"/>
        <end position="223"/>
    </location>
</feature>
<dbReference type="InterPro" id="IPR023828">
    <property type="entry name" value="Peptidase_S8_Ser-AS"/>
</dbReference>
<dbReference type="InterPro" id="IPR030400">
    <property type="entry name" value="Sedolisin_dom"/>
</dbReference>
<dbReference type="SUPFAM" id="SSF54897">
    <property type="entry name" value="Protease propeptides/inhibitors"/>
    <property type="match status" value="1"/>
</dbReference>
<comment type="cofactor">
    <cofactor evidence="1">
        <name>Ca(2+)</name>
        <dbReference type="ChEBI" id="CHEBI:29108"/>
    </cofactor>
</comment>
<feature type="domain" description="Peptidase S1" evidence="10">
    <location>
        <begin position="734"/>
        <end position="962"/>
    </location>
</feature>
<evidence type="ECO:0000256" key="7">
    <source>
        <dbReference type="ARBA" id="ARBA00023145"/>
    </source>
</evidence>
<evidence type="ECO:0000259" key="10">
    <source>
        <dbReference type="PROSITE" id="PS50240"/>
    </source>
</evidence>
<keyword evidence="13" id="KW-1185">Reference proteome</keyword>
<dbReference type="Pfam" id="PF09286">
    <property type="entry name" value="Pro-kuma_activ"/>
    <property type="match status" value="1"/>
</dbReference>
<keyword evidence="7" id="KW-0865">Zymogen</keyword>
<evidence type="ECO:0000313" key="12">
    <source>
        <dbReference type="EMBL" id="MFC4328013.1"/>
    </source>
</evidence>
<evidence type="ECO:0000256" key="4">
    <source>
        <dbReference type="ARBA" id="ARBA00022801"/>
    </source>
</evidence>
<dbReference type="CDD" id="cd00190">
    <property type="entry name" value="Tryp_SPc"/>
    <property type="match status" value="1"/>
</dbReference>
<dbReference type="SMART" id="SM00944">
    <property type="entry name" value="Pro-kuma_activ"/>
    <property type="match status" value="1"/>
</dbReference>
<keyword evidence="5" id="KW-0720">Serine protease</keyword>
<evidence type="ECO:0000259" key="11">
    <source>
        <dbReference type="PROSITE" id="PS51695"/>
    </source>
</evidence>
<dbReference type="RefSeq" id="WP_381738031.1">
    <property type="nucleotide sequence ID" value="NZ_JBHSDP010000009.1"/>
</dbReference>
<dbReference type="PROSITE" id="PS00138">
    <property type="entry name" value="SUBTILASE_SER"/>
    <property type="match status" value="1"/>
</dbReference>
<feature type="compositionally biased region" description="Gly residues" evidence="8">
    <location>
        <begin position="429"/>
        <end position="439"/>
    </location>
</feature>
<name>A0ABV8TBM3_9ACTN</name>
<dbReference type="InterPro" id="IPR001254">
    <property type="entry name" value="Trypsin_dom"/>
</dbReference>
<gene>
    <name evidence="12" type="ORF">ACFPC0_09240</name>
</gene>
<dbReference type="CDD" id="cd11377">
    <property type="entry name" value="Pro-peptidase_S53"/>
    <property type="match status" value="1"/>
</dbReference>
<reference evidence="13" key="1">
    <citation type="journal article" date="2019" name="Int. J. Syst. Evol. Microbiol.">
        <title>The Global Catalogue of Microorganisms (GCM) 10K type strain sequencing project: providing services to taxonomists for standard genome sequencing and annotation.</title>
        <authorList>
            <consortium name="The Broad Institute Genomics Platform"/>
            <consortium name="The Broad Institute Genome Sequencing Center for Infectious Disease"/>
            <person name="Wu L."/>
            <person name="Ma J."/>
        </authorList>
    </citation>
    <scope>NUCLEOTIDE SEQUENCE [LARGE SCALE GENOMIC DNA]</scope>
    <source>
        <strain evidence="13">PCU 347</strain>
    </source>
</reference>
<feature type="chain" id="PRO_5046713246" evidence="9">
    <location>
        <begin position="25"/>
        <end position="1124"/>
    </location>
</feature>
<evidence type="ECO:0000256" key="6">
    <source>
        <dbReference type="ARBA" id="ARBA00022837"/>
    </source>
</evidence>